<sequence>MKTVLITGASSGLGKSLALLYAEQGWRVIACGRSEQRLAQLAQLNTNIETLSFDITSKADVLKAAEPLTKIDMVVLNAGDCEYIDDAVQFDSDLFSRVIHTNLIATGYLLEALVSKITKGGRLVFVSSSVVYLPFTRAQAYGASKAGLDYLAATMRLDLQPQGIHVSTVRPGFVKTPLTDKNDFSMPFLVEPDAAAKRVFSGLEKGKATIEFPRRFIIILKLVNILLPKKWWNALNNRNAS</sequence>
<keyword evidence="4" id="KW-1185">Reference proteome</keyword>
<dbReference type="InterPro" id="IPR002347">
    <property type="entry name" value="SDR_fam"/>
</dbReference>
<name>A0A5C8ZBC1_9GAMM</name>
<keyword evidence="2" id="KW-0560">Oxidoreductase</keyword>
<reference evidence="3 4" key="1">
    <citation type="submission" date="2019-07" db="EMBL/GenBank/DDBJ databases">
        <title>Reinekea sp. strain SSH23 genome sequencing and assembly.</title>
        <authorList>
            <person name="Kim I."/>
        </authorList>
    </citation>
    <scope>NUCLEOTIDE SEQUENCE [LARGE SCALE GENOMIC DNA]</scope>
    <source>
        <strain evidence="3 4">SSH23</strain>
    </source>
</reference>
<evidence type="ECO:0000256" key="2">
    <source>
        <dbReference type="ARBA" id="ARBA00023002"/>
    </source>
</evidence>
<dbReference type="Proteomes" id="UP000321764">
    <property type="component" value="Unassembled WGS sequence"/>
</dbReference>
<dbReference type="GO" id="GO:0016020">
    <property type="term" value="C:membrane"/>
    <property type="evidence" value="ECO:0007669"/>
    <property type="project" value="TreeGrafter"/>
</dbReference>
<dbReference type="Gene3D" id="3.40.50.720">
    <property type="entry name" value="NAD(P)-binding Rossmann-like Domain"/>
    <property type="match status" value="1"/>
</dbReference>
<dbReference type="PANTHER" id="PTHR44196">
    <property type="entry name" value="DEHYDROGENASE/REDUCTASE SDR FAMILY MEMBER 7B"/>
    <property type="match status" value="1"/>
</dbReference>
<gene>
    <name evidence="3" type="ORF">FME95_07940</name>
</gene>
<dbReference type="InterPro" id="IPR020904">
    <property type="entry name" value="Sc_DH/Rdtase_CS"/>
</dbReference>
<dbReference type="RefSeq" id="WP_147713851.1">
    <property type="nucleotide sequence ID" value="NZ_VKAD01000001.1"/>
</dbReference>
<evidence type="ECO:0000313" key="3">
    <source>
        <dbReference type="EMBL" id="TXR54453.1"/>
    </source>
</evidence>
<organism evidence="3 4">
    <name type="scientific">Reinekea thalattae</name>
    <dbReference type="NCBI Taxonomy" id="2593301"/>
    <lineage>
        <taxon>Bacteria</taxon>
        <taxon>Pseudomonadati</taxon>
        <taxon>Pseudomonadota</taxon>
        <taxon>Gammaproteobacteria</taxon>
        <taxon>Oceanospirillales</taxon>
        <taxon>Saccharospirillaceae</taxon>
        <taxon>Reinekea</taxon>
    </lineage>
</organism>
<dbReference type="PRINTS" id="PR00081">
    <property type="entry name" value="GDHRDH"/>
</dbReference>
<dbReference type="EMBL" id="VKAD01000001">
    <property type="protein sequence ID" value="TXR54453.1"/>
    <property type="molecule type" value="Genomic_DNA"/>
</dbReference>
<dbReference type="OrthoDB" id="335726at2"/>
<dbReference type="InterPro" id="IPR036291">
    <property type="entry name" value="NAD(P)-bd_dom_sf"/>
</dbReference>
<dbReference type="GO" id="GO:0016491">
    <property type="term" value="F:oxidoreductase activity"/>
    <property type="evidence" value="ECO:0007669"/>
    <property type="project" value="UniProtKB-KW"/>
</dbReference>
<dbReference type="SUPFAM" id="SSF51735">
    <property type="entry name" value="NAD(P)-binding Rossmann-fold domains"/>
    <property type="match status" value="1"/>
</dbReference>
<dbReference type="AlphaFoldDB" id="A0A5C8ZBC1"/>
<comment type="similarity">
    <text evidence="1">Belongs to the short-chain dehydrogenases/reductases (SDR) family.</text>
</comment>
<accession>A0A5C8ZBC1</accession>
<comment type="caution">
    <text evidence="3">The sequence shown here is derived from an EMBL/GenBank/DDBJ whole genome shotgun (WGS) entry which is preliminary data.</text>
</comment>
<evidence type="ECO:0000313" key="4">
    <source>
        <dbReference type="Proteomes" id="UP000321764"/>
    </source>
</evidence>
<dbReference type="PANTHER" id="PTHR44196:SF1">
    <property type="entry name" value="DEHYDROGENASE_REDUCTASE SDR FAMILY MEMBER 7B"/>
    <property type="match status" value="1"/>
</dbReference>
<proteinExistence type="inferred from homology"/>
<protein>
    <submittedName>
        <fullName evidence="3">SDR family NAD(P)-dependent oxidoreductase</fullName>
    </submittedName>
</protein>
<evidence type="ECO:0000256" key="1">
    <source>
        <dbReference type="ARBA" id="ARBA00006484"/>
    </source>
</evidence>
<dbReference type="PROSITE" id="PS00061">
    <property type="entry name" value="ADH_SHORT"/>
    <property type="match status" value="1"/>
</dbReference>
<dbReference type="Pfam" id="PF00106">
    <property type="entry name" value="adh_short"/>
    <property type="match status" value="1"/>
</dbReference>